<dbReference type="EMBL" id="PITI01001324">
    <property type="protein sequence ID" value="TBU01520.1"/>
    <property type="molecule type" value="Genomic_DNA"/>
</dbReference>
<dbReference type="Proteomes" id="UP000291404">
    <property type="component" value="Unassembled WGS sequence"/>
</dbReference>
<dbReference type="PANTHER" id="PTHR19411:SF0">
    <property type="entry name" value="PROTEIN BUD31 HOMOLOG"/>
    <property type="match status" value="1"/>
</dbReference>
<evidence type="ECO:0000256" key="3">
    <source>
        <dbReference type="ARBA" id="ARBA00023242"/>
    </source>
</evidence>
<protein>
    <submittedName>
        <fullName evidence="4">G10 protein</fullName>
    </submittedName>
</protein>
<evidence type="ECO:0000256" key="2">
    <source>
        <dbReference type="ARBA" id="ARBA00005287"/>
    </source>
</evidence>
<dbReference type="GO" id="GO:0005681">
    <property type="term" value="C:spliceosomal complex"/>
    <property type="evidence" value="ECO:0007669"/>
    <property type="project" value="TreeGrafter"/>
</dbReference>
<dbReference type="InterPro" id="IPR001748">
    <property type="entry name" value="BUD31"/>
</dbReference>
<dbReference type="GO" id="GO:0000398">
    <property type="term" value="P:mRNA splicing, via spliceosome"/>
    <property type="evidence" value="ECO:0007669"/>
    <property type="project" value="TreeGrafter"/>
</dbReference>
<dbReference type="PANTHER" id="PTHR19411">
    <property type="entry name" value="PROTEIN BUD31-RELATED"/>
    <property type="match status" value="1"/>
</dbReference>
<proteinExistence type="inferred from homology"/>
<dbReference type="STRING" id="148818.A0A4Q9L4N2"/>
<comment type="subcellular location">
    <subcellularLocation>
        <location evidence="1">Nucleus</location>
    </subcellularLocation>
</comment>
<dbReference type="PRINTS" id="PR00322">
    <property type="entry name" value="G10"/>
</dbReference>
<evidence type="ECO:0000313" key="5">
    <source>
        <dbReference type="Proteomes" id="UP000291404"/>
    </source>
</evidence>
<organism evidence="4 5">
    <name type="scientific">Hamiltosporidium magnivora</name>
    <dbReference type="NCBI Taxonomy" id="148818"/>
    <lineage>
        <taxon>Eukaryota</taxon>
        <taxon>Fungi</taxon>
        <taxon>Fungi incertae sedis</taxon>
        <taxon>Microsporidia</taxon>
        <taxon>Dubosqiidae</taxon>
        <taxon>Hamiltosporidium</taxon>
    </lineage>
</organism>
<evidence type="ECO:0000313" key="4">
    <source>
        <dbReference type="EMBL" id="TBU01520.1"/>
    </source>
</evidence>
<keyword evidence="3" id="KW-0539">Nucleus</keyword>
<evidence type="ECO:0000256" key="1">
    <source>
        <dbReference type="ARBA" id="ARBA00004123"/>
    </source>
</evidence>
<accession>A0A4Q9L4N2</accession>
<gene>
    <name evidence="4" type="ORF">CWI36_1324p0020</name>
</gene>
<name>A0A4Q9L4N2_9MICR</name>
<comment type="caution">
    <text evidence="4">The sequence shown here is derived from an EMBL/GenBank/DDBJ whole genome shotgun (WGS) entry which is preliminary data.</text>
</comment>
<dbReference type="AlphaFoldDB" id="A0A4Q9L4N2"/>
<reference evidence="4 5" key="1">
    <citation type="submission" date="2017-12" db="EMBL/GenBank/DDBJ databases">
        <authorList>
            <person name="Pombert J.-F."/>
            <person name="Haag K.L."/>
            <person name="Ebert D."/>
        </authorList>
    </citation>
    <scope>NUCLEOTIDE SEQUENCE [LARGE SCALE GENOMIC DNA]</scope>
    <source>
        <strain evidence="4">BE-OM-2</strain>
    </source>
</reference>
<comment type="similarity">
    <text evidence="2">Belongs to the BUD31 (G10) family.</text>
</comment>
<dbReference type="Pfam" id="PF01125">
    <property type="entry name" value="BUD31"/>
    <property type="match status" value="1"/>
</dbReference>
<dbReference type="VEuPathDB" id="MicrosporidiaDB:CWI36_1324p0020"/>
<dbReference type="VEuPathDB" id="MicrosporidiaDB:CWI39_0308p0040"/>
<keyword evidence="5" id="KW-1185">Reference proteome</keyword>
<sequence>MPKIPINPPEGFTAIEDMLNKIDDKMKEAINLPIQKKYSHNFHQIFRFNHQRSRYIYNCYYKDKSISKELYLYLLDNLYADRYLISYWKKQGYENLCCVLCIDNSCICRVPLHKIPHNELVECDSCGCRGCSGY</sequence>